<comment type="caution">
    <text evidence="1">The sequence shown here is derived from an EMBL/GenBank/DDBJ whole genome shotgun (WGS) entry which is preliminary data.</text>
</comment>
<sequence length="41" mass="4702">QSLKIKNFYEKCFIQFKISRDSAGVIKALPSLPLSKKKKAF</sequence>
<gene>
    <name evidence="1" type="ORF">HOLDEFILI_00124</name>
</gene>
<feature type="non-terminal residue" evidence="1">
    <location>
        <position position="1"/>
    </location>
</feature>
<dbReference type="Proteomes" id="UP000005950">
    <property type="component" value="Unassembled WGS sequence"/>
</dbReference>
<protein>
    <submittedName>
        <fullName evidence="1">Uncharacterized protein</fullName>
    </submittedName>
</protein>
<proteinExistence type="predicted"/>
<dbReference type="EMBL" id="ACCF01000006">
    <property type="protein sequence ID" value="EEF69674.1"/>
    <property type="molecule type" value="Genomic_DNA"/>
</dbReference>
<dbReference type="AlphaFoldDB" id="B9Y2U9"/>
<organism evidence="1 2">
    <name type="scientific">Holdemania filiformis DSM 12042</name>
    <dbReference type="NCBI Taxonomy" id="545696"/>
    <lineage>
        <taxon>Bacteria</taxon>
        <taxon>Bacillati</taxon>
        <taxon>Bacillota</taxon>
        <taxon>Erysipelotrichia</taxon>
        <taxon>Erysipelotrichales</taxon>
        <taxon>Erysipelotrichaceae</taxon>
        <taxon>Holdemania</taxon>
    </lineage>
</organism>
<accession>B9Y2U9</accession>
<name>B9Y2U9_9FIRM</name>
<reference evidence="1 2" key="1">
    <citation type="submission" date="2008-12" db="EMBL/GenBank/DDBJ databases">
        <authorList>
            <person name="Fulton L."/>
            <person name="Clifton S."/>
            <person name="Fulton B."/>
            <person name="Xu J."/>
            <person name="Minx P."/>
            <person name="Pepin K.H."/>
            <person name="Johnson M."/>
            <person name="Bhonagiri V."/>
            <person name="Nash W.E."/>
            <person name="Mardis E.R."/>
            <person name="Wilson R.K."/>
        </authorList>
    </citation>
    <scope>NUCLEOTIDE SEQUENCE [LARGE SCALE GENOMIC DNA]</scope>
    <source>
        <strain evidence="1 2">DSM 12042</strain>
    </source>
</reference>
<evidence type="ECO:0000313" key="1">
    <source>
        <dbReference type="EMBL" id="EEF69674.1"/>
    </source>
</evidence>
<dbReference type="HOGENOM" id="CLU_3262261_0_0_9"/>
<evidence type="ECO:0000313" key="2">
    <source>
        <dbReference type="Proteomes" id="UP000005950"/>
    </source>
</evidence>
<reference evidence="1 2" key="2">
    <citation type="submission" date="2009-02" db="EMBL/GenBank/DDBJ databases">
        <title>Draft genome sequence of Holdemania filiformis DSM 12042.</title>
        <authorList>
            <person name="Sudarsanam P."/>
            <person name="Ley R."/>
            <person name="Guruge J."/>
            <person name="Turnbaugh P.J."/>
            <person name="Mahowald M."/>
            <person name="Liep D."/>
            <person name="Gordon J."/>
        </authorList>
    </citation>
    <scope>NUCLEOTIDE SEQUENCE [LARGE SCALE GENOMIC DNA]</scope>
    <source>
        <strain evidence="1 2">DSM 12042</strain>
    </source>
</reference>